<proteinExistence type="predicted"/>
<dbReference type="EMBL" id="GBRH01251632">
    <property type="protein sequence ID" value="JAD46263.1"/>
    <property type="molecule type" value="Transcribed_RNA"/>
</dbReference>
<protein>
    <submittedName>
        <fullName evidence="1">Uncharacterized protein</fullName>
    </submittedName>
</protein>
<sequence>MNPKRVLLHSMSYSLLLSAWIFLPISCATTGLRKQKNIAWLFQHLEVVS</sequence>
<dbReference type="AlphaFoldDB" id="A0A0A9A8K6"/>
<organism evidence="1">
    <name type="scientific">Arundo donax</name>
    <name type="common">Giant reed</name>
    <name type="synonym">Donax arundinaceus</name>
    <dbReference type="NCBI Taxonomy" id="35708"/>
    <lineage>
        <taxon>Eukaryota</taxon>
        <taxon>Viridiplantae</taxon>
        <taxon>Streptophyta</taxon>
        <taxon>Embryophyta</taxon>
        <taxon>Tracheophyta</taxon>
        <taxon>Spermatophyta</taxon>
        <taxon>Magnoliopsida</taxon>
        <taxon>Liliopsida</taxon>
        <taxon>Poales</taxon>
        <taxon>Poaceae</taxon>
        <taxon>PACMAD clade</taxon>
        <taxon>Arundinoideae</taxon>
        <taxon>Arundineae</taxon>
        <taxon>Arundo</taxon>
    </lineage>
</organism>
<name>A0A0A9A8K6_ARUDO</name>
<accession>A0A0A9A8K6</accession>
<evidence type="ECO:0000313" key="1">
    <source>
        <dbReference type="EMBL" id="JAD46263.1"/>
    </source>
</evidence>
<reference evidence="1" key="2">
    <citation type="journal article" date="2015" name="Data Brief">
        <title>Shoot transcriptome of the giant reed, Arundo donax.</title>
        <authorList>
            <person name="Barrero R.A."/>
            <person name="Guerrero F.D."/>
            <person name="Moolhuijzen P."/>
            <person name="Goolsby J.A."/>
            <person name="Tidwell J."/>
            <person name="Bellgard S.E."/>
            <person name="Bellgard M.I."/>
        </authorList>
    </citation>
    <scope>NUCLEOTIDE SEQUENCE</scope>
    <source>
        <tissue evidence="1">Shoot tissue taken approximately 20 cm above the soil surface</tissue>
    </source>
</reference>
<reference evidence="1" key="1">
    <citation type="submission" date="2014-09" db="EMBL/GenBank/DDBJ databases">
        <authorList>
            <person name="Magalhaes I.L.F."/>
            <person name="Oliveira U."/>
            <person name="Santos F.R."/>
            <person name="Vidigal T.H.D.A."/>
            <person name="Brescovit A.D."/>
            <person name="Santos A.J."/>
        </authorList>
    </citation>
    <scope>NUCLEOTIDE SEQUENCE</scope>
    <source>
        <tissue evidence="1">Shoot tissue taken approximately 20 cm above the soil surface</tissue>
    </source>
</reference>